<evidence type="ECO:0000256" key="1">
    <source>
        <dbReference type="ARBA" id="ARBA00004418"/>
    </source>
</evidence>
<comment type="caution">
    <text evidence="7">The sequence shown here is derived from an EMBL/GenBank/DDBJ whole genome shotgun (WGS) entry which is preliminary data.</text>
</comment>
<dbReference type="EMBL" id="JBEPSD010000003">
    <property type="protein sequence ID" value="MET4570613.1"/>
    <property type="molecule type" value="Genomic_DNA"/>
</dbReference>
<evidence type="ECO:0000259" key="6">
    <source>
        <dbReference type="Pfam" id="PF04052"/>
    </source>
</evidence>
<dbReference type="PANTHER" id="PTHR36842:SF1">
    <property type="entry name" value="PROTEIN TOLB"/>
    <property type="match status" value="1"/>
</dbReference>
<dbReference type="Gene3D" id="2.120.10.30">
    <property type="entry name" value="TolB, C-terminal domain"/>
    <property type="match status" value="1"/>
</dbReference>
<keyword evidence="5" id="KW-0132">Cell division</keyword>
<dbReference type="InterPro" id="IPR011659">
    <property type="entry name" value="WD40"/>
</dbReference>
<evidence type="ECO:0000256" key="5">
    <source>
        <dbReference type="HAMAP-Rule" id="MF_00671"/>
    </source>
</evidence>
<comment type="subcellular location">
    <subcellularLocation>
        <location evidence="1 5">Periplasm</location>
    </subcellularLocation>
</comment>
<keyword evidence="8" id="KW-1185">Reference proteome</keyword>
<feature type="domain" description="TolB N-terminal" evidence="6">
    <location>
        <begin position="32"/>
        <end position="136"/>
    </location>
</feature>
<protein>
    <recommendedName>
        <fullName evidence="5">Tol-Pal system protein TolB</fullName>
    </recommendedName>
</protein>
<dbReference type="SUPFAM" id="SSF69304">
    <property type="entry name" value="Tricorn protease N-terminal domain"/>
    <property type="match status" value="1"/>
</dbReference>
<reference evidence="7 8" key="1">
    <citation type="submission" date="2024-06" db="EMBL/GenBank/DDBJ databases">
        <title>Sorghum-associated microbial communities from plants grown in Nebraska, USA.</title>
        <authorList>
            <person name="Schachtman D."/>
        </authorList>
    </citation>
    <scope>NUCLEOTIDE SEQUENCE [LARGE SCALE GENOMIC DNA]</scope>
    <source>
        <strain evidence="7 8">1757</strain>
    </source>
</reference>
<dbReference type="InterPro" id="IPR014167">
    <property type="entry name" value="Tol-Pal_TolB"/>
</dbReference>
<comment type="similarity">
    <text evidence="2 5">Belongs to the TolB family.</text>
</comment>
<sequence length="443" mass="47911" precursor="true">MIKPMRKFSSSFAVILLAAVALFAGPAAAQSLNVDIVGGVKTATPIVVVPFAQAGGAPLSTDIADVMRNDFNRSGKFRSLAKSDIVEFPSKGSDIKFATWRLLKQDYIVVGNVQDAGNGMVQVEYELWDVNKQQSLLHQQMPPAPVGDLRSVAHQIADIVYEKITGVRGAFWTRIAYITAVGLGNNTTYSLIVADSDGYNPQVVARSKESLLSPSWSPDGRKIAYVSFESGNSSIYVQDITTGSRQLVESHPRGINGAPAWSPDGSKLAVALSYVGNLELFVLDLASRHETRLTNSLAIDTEPVWAPDGQSIYFTSDRSGRPQIYQVSASGGTPQRISFQGQSNLNASVSYDGKQIAMVQGNGNVYRITVMDRSLGDQVRFLSPGPIDESPSFAPNASMLLYAATEGRRGVLYAVSADGLVRQRLVLSDGDVREPAWGPYRQR</sequence>
<dbReference type="PANTHER" id="PTHR36842">
    <property type="entry name" value="PROTEIN TOLB HOMOLOG"/>
    <property type="match status" value="1"/>
</dbReference>
<dbReference type="SUPFAM" id="SSF52964">
    <property type="entry name" value="TolB, N-terminal domain"/>
    <property type="match status" value="1"/>
</dbReference>
<feature type="chain" id="PRO_5044899971" description="Tol-Pal system protein TolB" evidence="5">
    <location>
        <begin position="30"/>
        <end position="443"/>
    </location>
</feature>
<dbReference type="InterPro" id="IPR011042">
    <property type="entry name" value="6-blade_b-propeller_TolB-like"/>
</dbReference>
<keyword evidence="3 5" id="KW-0732">Signal</keyword>
<dbReference type="NCBIfam" id="TIGR02800">
    <property type="entry name" value="propeller_TolB"/>
    <property type="match status" value="1"/>
</dbReference>
<comment type="function">
    <text evidence="5">Part of the Tol-Pal system, which plays a role in outer membrane invagination during cell division and is important for maintaining outer membrane integrity.</text>
</comment>
<comment type="subunit">
    <text evidence="5">The Tol-Pal system is composed of five core proteins: the inner membrane proteins TolA, TolQ and TolR, the periplasmic protein TolB and the outer membrane protein Pal. They form a network linking the inner and outer membranes and the peptidoglycan layer.</text>
</comment>
<dbReference type="InterPro" id="IPR007195">
    <property type="entry name" value="TolB_N"/>
</dbReference>
<evidence type="ECO:0000313" key="7">
    <source>
        <dbReference type="EMBL" id="MET4570613.1"/>
    </source>
</evidence>
<organism evidence="7 8">
    <name type="scientific">Rhodanobacter soli</name>
    <dbReference type="NCBI Taxonomy" id="590609"/>
    <lineage>
        <taxon>Bacteria</taxon>
        <taxon>Pseudomonadati</taxon>
        <taxon>Pseudomonadota</taxon>
        <taxon>Gammaproteobacteria</taxon>
        <taxon>Lysobacterales</taxon>
        <taxon>Rhodanobacteraceae</taxon>
        <taxon>Rhodanobacter</taxon>
    </lineage>
</organism>
<evidence type="ECO:0000313" key="8">
    <source>
        <dbReference type="Proteomes" id="UP001549251"/>
    </source>
</evidence>
<keyword evidence="4 5" id="KW-0574">Periplasm</keyword>
<name>A0ABV2PZY0_9GAMM</name>
<dbReference type="Proteomes" id="UP001549251">
    <property type="component" value="Unassembled WGS sequence"/>
</dbReference>
<evidence type="ECO:0000256" key="4">
    <source>
        <dbReference type="ARBA" id="ARBA00022764"/>
    </source>
</evidence>
<proteinExistence type="inferred from homology"/>
<evidence type="ECO:0000256" key="2">
    <source>
        <dbReference type="ARBA" id="ARBA00009820"/>
    </source>
</evidence>
<gene>
    <name evidence="5" type="primary">tolB</name>
    <name evidence="7" type="ORF">ABIE04_002992</name>
</gene>
<accession>A0ABV2PZY0</accession>
<dbReference type="Pfam" id="PF04052">
    <property type="entry name" value="TolB_N"/>
    <property type="match status" value="1"/>
</dbReference>
<feature type="signal peptide" evidence="5">
    <location>
        <begin position="1"/>
        <end position="29"/>
    </location>
</feature>
<dbReference type="HAMAP" id="MF_00671">
    <property type="entry name" value="TolB"/>
    <property type="match status" value="1"/>
</dbReference>
<dbReference type="Gene3D" id="3.40.50.10070">
    <property type="entry name" value="TolB, N-terminal domain"/>
    <property type="match status" value="1"/>
</dbReference>
<keyword evidence="5" id="KW-0131">Cell cycle</keyword>
<evidence type="ECO:0000256" key="3">
    <source>
        <dbReference type="ARBA" id="ARBA00022729"/>
    </source>
</evidence>
<dbReference type="Pfam" id="PF07676">
    <property type="entry name" value="PD40"/>
    <property type="match status" value="3"/>
</dbReference>